<sequence length="78" mass="8731">MNEYVIKIRETENDGIKVEIPDFHAAPESSNAELAAFMVGWMLMSMELNANADAADFKQAVINKIKVIKAVCDRPYVN</sequence>
<dbReference type="Proteomes" id="UP000516412">
    <property type="component" value="Chromosome"/>
</dbReference>
<name>A0A7H1M9B9_9NEIS</name>
<dbReference type="EMBL" id="CP060414">
    <property type="protein sequence ID" value="QNT58234.1"/>
    <property type="molecule type" value="Genomic_DNA"/>
</dbReference>
<gene>
    <name evidence="1" type="ORF">H7A79_1135</name>
</gene>
<reference evidence="1" key="1">
    <citation type="submission" date="2024-06" db="EMBL/GenBank/DDBJ databases">
        <title>Complete Genome Sequence of mouse commensal type strain Neisseria musculi.</title>
        <authorList>
            <person name="Thapa E."/>
            <person name="Aluvathingal J."/>
            <person name="Nadendla S."/>
            <person name="Mehta A."/>
            <person name="Tettelin H."/>
            <person name="Weyand N.J."/>
        </authorList>
    </citation>
    <scope>NUCLEOTIDE SEQUENCE</scope>
    <source>
        <strain evidence="1">NW831</strain>
    </source>
</reference>
<dbReference type="AlphaFoldDB" id="A0A7H1M9B9"/>
<protein>
    <submittedName>
        <fullName evidence="1">Uncharacterized protein</fullName>
    </submittedName>
</protein>
<keyword evidence="2" id="KW-1185">Reference proteome</keyword>
<dbReference type="KEGG" id="nmus:H7A79_1135"/>
<organism evidence="1 2">
    <name type="scientific">Neisseria musculi</name>
    <dbReference type="NCBI Taxonomy" id="1815583"/>
    <lineage>
        <taxon>Bacteria</taxon>
        <taxon>Pseudomonadati</taxon>
        <taxon>Pseudomonadota</taxon>
        <taxon>Betaproteobacteria</taxon>
        <taxon>Neisseriales</taxon>
        <taxon>Neisseriaceae</taxon>
        <taxon>Neisseria</taxon>
    </lineage>
</organism>
<dbReference type="RefSeq" id="WP_187001391.1">
    <property type="nucleotide sequence ID" value="NZ_CP060414.2"/>
</dbReference>
<proteinExistence type="predicted"/>
<evidence type="ECO:0000313" key="1">
    <source>
        <dbReference type="EMBL" id="QNT58234.1"/>
    </source>
</evidence>
<accession>A0A7H1M9B9</accession>
<evidence type="ECO:0000313" key="2">
    <source>
        <dbReference type="Proteomes" id="UP000516412"/>
    </source>
</evidence>